<dbReference type="EMBL" id="CP063365">
    <property type="protein sequence ID" value="QRG10246.1"/>
    <property type="molecule type" value="Genomic_DNA"/>
</dbReference>
<geneLocation type="plasmid" evidence="1 2">
    <name>unnamed3</name>
</geneLocation>
<organism evidence="1 2">
    <name type="scientific">Xanthobacter dioxanivorans</name>
    <dbReference type="NCBI Taxonomy" id="2528964"/>
    <lineage>
        <taxon>Bacteria</taxon>
        <taxon>Pseudomonadati</taxon>
        <taxon>Pseudomonadota</taxon>
        <taxon>Alphaproteobacteria</taxon>
        <taxon>Hyphomicrobiales</taxon>
        <taxon>Xanthobacteraceae</taxon>
        <taxon>Xanthobacter</taxon>
    </lineage>
</organism>
<reference evidence="1 2" key="1">
    <citation type="submission" date="2020-10" db="EMBL/GenBank/DDBJ databases">
        <title>Degradation of 1,4-Dioxane by Xanthobacter sp. YN2, via a Novel Group-2 Soluble Di-Iron Monooxygenase.</title>
        <authorList>
            <person name="Ma F."/>
            <person name="Wang Y."/>
            <person name="Yang J."/>
            <person name="Guo H."/>
            <person name="Su D."/>
            <person name="Yu L."/>
        </authorList>
    </citation>
    <scope>NUCLEOTIDE SEQUENCE [LARGE SCALE GENOMIC DNA]</scope>
    <source>
        <strain evidence="1 2">YN2</strain>
        <plasmid evidence="1 2">unnamed3</plasmid>
    </source>
</reference>
<proteinExistence type="predicted"/>
<dbReference type="AlphaFoldDB" id="A0A974PVB2"/>
<keyword evidence="1" id="KW-0614">Plasmid</keyword>
<dbReference type="KEGG" id="xdi:EZH22_31225"/>
<name>A0A974PVB2_9HYPH</name>
<dbReference type="RefSeq" id="WP_203197121.1">
    <property type="nucleotide sequence ID" value="NZ_CP063365.1"/>
</dbReference>
<keyword evidence="2" id="KW-1185">Reference proteome</keyword>
<gene>
    <name evidence="1" type="ORF">EZH22_31225</name>
</gene>
<accession>A0A974PVB2</accession>
<protein>
    <submittedName>
        <fullName evidence="1">Uncharacterized protein</fullName>
    </submittedName>
</protein>
<sequence>MADITGRDRQILIKALAYAIASIESLPPLRQEANDCADMKRILEEMVGSDQELARVTASVRRHLFPELPS</sequence>
<evidence type="ECO:0000313" key="2">
    <source>
        <dbReference type="Proteomes" id="UP000596427"/>
    </source>
</evidence>
<evidence type="ECO:0000313" key="1">
    <source>
        <dbReference type="EMBL" id="QRG10246.1"/>
    </source>
</evidence>
<dbReference type="Proteomes" id="UP000596427">
    <property type="component" value="Plasmid unnamed3"/>
</dbReference>